<reference evidence="1 2" key="1">
    <citation type="journal article" date="2012" name="J. Bacteriol.">
        <title>Draft Genome Sequence Determination for Cystic Fibrosis and Chronic Granulomatous Disease Burkholderia multivorans Isolates.</title>
        <authorList>
            <person name="Varga J.J."/>
            <person name="Losada L."/>
            <person name="Zelazny A.M."/>
            <person name="Brinkac L."/>
            <person name="Harkins D."/>
            <person name="Radune D."/>
            <person name="Hostetler J."/>
            <person name="Sampaio E.P."/>
            <person name="Ronning C.M."/>
            <person name="Nierman W.C."/>
            <person name="Greenberg D.E."/>
            <person name="Holland S.M."/>
            <person name="Goldberg J.B."/>
        </authorList>
    </citation>
    <scope>NUCLEOTIDE SEQUENCE [LARGE SCALE GENOMIC DNA]</scope>
    <source>
        <strain evidence="1 2">CGD2</strain>
    </source>
</reference>
<dbReference type="EMBL" id="ACFC01000003">
    <property type="protein sequence ID" value="EEE07739.1"/>
    <property type="molecule type" value="Genomic_DNA"/>
</dbReference>
<evidence type="ECO:0000313" key="1">
    <source>
        <dbReference type="EMBL" id="EEE07739.1"/>
    </source>
</evidence>
<organism evidence="1 2">
    <name type="scientific">Burkholderia multivorans CGD2</name>
    <dbReference type="NCBI Taxonomy" id="513052"/>
    <lineage>
        <taxon>Bacteria</taxon>
        <taxon>Pseudomonadati</taxon>
        <taxon>Pseudomonadota</taxon>
        <taxon>Betaproteobacteria</taxon>
        <taxon>Burkholderiales</taxon>
        <taxon>Burkholderiaceae</taxon>
        <taxon>Burkholderia</taxon>
        <taxon>Burkholderia cepacia complex</taxon>
    </lineage>
</organism>
<proteinExistence type="predicted"/>
<dbReference type="AlphaFoldDB" id="B9BM79"/>
<sequence length="109" mass="12113">MTNVGDHDENHGRIGRQLALRKRRARVAGLVGKHRREQVGRAVDDGRLPEEAVGRCDVPVDANDVAQPVEAAEVSANLREHVQRIASPAPPVKVRGFEADRIERRWANL</sequence>
<dbReference type="Proteomes" id="UP000004535">
    <property type="component" value="Unassembled WGS sequence"/>
</dbReference>
<accession>B9BM79</accession>
<protein>
    <submittedName>
        <fullName evidence="1">Uncharacterized protein</fullName>
    </submittedName>
</protein>
<comment type="caution">
    <text evidence="1">The sequence shown here is derived from an EMBL/GenBank/DDBJ whole genome shotgun (WGS) entry which is preliminary data.</text>
</comment>
<evidence type="ECO:0000313" key="2">
    <source>
        <dbReference type="Proteomes" id="UP000004535"/>
    </source>
</evidence>
<name>B9BM79_9BURK</name>
<gene>
    <name evidence="1" type="ORF">BURMUCGD2_1948</name>
</gene>